<sequence length="56" mass="6490">MNMIVYTPQTEKDKKELGRRAAVLHNEVLMQSIRQLPCPNDQKKALLDEIKSESSY</sequence>
<dbReference type="RefSeq" id="WP_318065057.1">
    <property type="nucleotide sequence ID" value="NZ_JAWONS010000240.1"/>
</dbReference>
<gene>
    <name evidence="1" type="ORF">RZO55_14840</name>
</gene>
<protein>
    <submittedName>
        <fullName evidence="1">Uncharacterized protein</fullName>
    </submittedName>
</protein>
<accession>A0ABU4GML0</accession>
<reference evidence="1 2" key="1">
    <citation type="submission" date="2023-10" db="EMBL/GenBank/DDBJ databases">
        <title>A novel Glycoside Hydrolase 43-Like Enzyme from Clostrdium boliviensis is an Endo-xylanase, and a Candidate for Xylooligosaccharides Production from Different Xylan Substrates.</title>
        <authorList>
            <person name="Alvarez M.T."/>
            <person name="Rocabado-Villegas L.R."/>
            <person name="Salas-Veizaga D.M."/>
            <person name="Linares-Pasten J.A."/>
            <person name="Gudmundsdottir E.E."/>
            <person name="Hreggvidsson G.O."/>
            <person name="Adlercreutz P."/>
            <person name="Nordberg Karlsson E."/>
        </authorList>
    </citation>
    <scope>NUCLEOTIDE SEQUENCE [LARGE SCALE GENOMIC DNA]</scope>
    <source>
        <strain evidence="1 2">E-1</strain>
    </source>
</reference>
<proteinExistence type="predicted"/>
<organism evidence="1 2">
    <name type="scientific">Clostridium boliviensis</name>
    <dbReference type="NCBI Taxonomy" id="318465"/>
    <lineage>
        <taxon>Bacteria</taxon>
        <taxon>Bacillati</taxon>
        <taxon>Bacillota</taxon>
        <taxon>Clostridia</taxon>
        <taxon>Eubacteriales</taxon>
        <taxon>Clostridiaceae</taxon>
        <taxon>Clostridium</taxon>
    </lineage>
</organism>
<evidence type="ECO:0000313" key="2">
    <source>
        <dbReference type="Proteomes" id="UP001276854"/>
    </source>
</evidence>
<comment type="caution">
    <text evidence="1">The sequence shown here is derived from an EMBL/GenBank/DDBJ whole genome shotgun (WGS) entry which is preliminary data.</text>
</comment>
<keyword evidence="2" id="KW-1185">Reference proteome</keyword>
<evidence type="ECO:0000313" key="1">
    <source>
        <dbReference type="EMBL" id="MDW2798851.1"/>
    </source>
</evidence>
<name>A0ABU4GML0_9CLOT</name>
<dbReference type="EMBL" id="JAWONS010000240">
    <property type="protein sequence ID" value="MDW2798851.1"/>
    <property type="molecule type" value="Genomic_DNA"/>
</dbReference>
<dbReference type="Proteomes" id="UP001276854">
    <property type="component" value="Unassembled WGS sequence"/>
</dbReference>